<feature type="domain" description="HTH arsR-type" evidence="4">
    <location>
        <begin position="8"/>
        <end position="107"/>
    </location>
</feature>
<dbReference type="InterPro" id="IPR051081">
    <property type="entry name" value="HTH_MetalResp_TranReg"/>
</dbReference>
<keyword evidence="3" id="KW-0804">Transcription</keyword>
<evidence type="ECO:0000256" key="3">
    <source>
        <dbReference type="ARBA" id="ARBA00023163"/>
    </source>
</evidence>
<dbReference type="InterPro" id="IPR001845">
    <property type="entry name" value="HTH_ArsR_DNA-bd_dom"/>
</dbReference>
<dbReference type="NCBIfam" id="NF033788">
    <property type="entry name" value="HTH_metalloreg"/>
    <property type="match status" value="1"/>
</dbReference>
<dbReference type="RefSeq" id="WP_258285617.1">
    <property type="nucleotide sequence ID" value="NZ_UHJL01000001.1"/>
</dbReference>
<dbReference type="InterPro" id="IPR013216">
    <property type="entry name" value="Methyltransf_11"/>
</dbReference>
<dbReference type="GO" id="GO:0008757">
    <property type="term" value="F:S-adenosylmethionine-dependent methyltransferase activity"/>
    <property type="evidence" value="ECO:0007669"/>
    <property type="project" value="InterPro"/>
</dbReference>
<dbReference type="GO" id="GO:0003700">
    <property type="term" value="F:DNA-binding transcription factor activity"/>
    <property type="evidence" value="ECO:0007669"/>
    <property type="project" value="InterPro"/>
</dbReference>
<evidence type="ECO:0000256" key="1">
    <source>
        <dbReference type="ARBA" id="ARBA00023015"/>
    </source>
</evidence>
<evidence type="ECO:0000313" key="5">
    <source>
        <dbReference type="EMBL" id="SUQ19861.1"/>
    </source>
</evidence>
<dbReference type="CDD" id="cd00090">
    <property type="entry name" value="HTH_ARSR"/>
    <property type="match status" value="1"/>
</dbReference>
<dbReference type="Proteomes" id="UP000255423">
    <property type="component" value="Unassembled WGS sequence"/>
</dbReference>
<organism evidence="5 6">
    <name type="scientific">Fibrobacter succinogenes</name>
    <name type="common">Bacteroides succinogenes</name>
    <dbReference type="NCBI Taxonomy" id="833"/>
    <lineage>
        <taxon>Bacteria</taxon>
        <taxon>Pseudomonadati</taxon>
        <taxon>Fibrobacterota</taxon>
        <taxon>Fibrobacteria</taxon>
        <taxon>Fibrobacterales</taxon>
        <taxon>Fibrobacteraceae</taxon>
        <taxon>Fibrobacter</taxon>
    </lineage>
</organism>
<dbReference type="CDD" id="cd02440">
    <property type="entry name" value="AdoMet_MTases"/>
    <property type="match status" value="1"/>
</dbReference>
<gene>
    <name evidence="5" type="ORF">SAMN05661053_1105</name>
</gene>
<name>A0A380RX35_FIBSU</name>
<dbReference type="AlphaFoldDB" id="A0A380RX35"/>
<evidence type="ECO:0000259" key="4">
    <source>
        <dbReference type="PROSITE" id="PS50987"/>
    </source>
</evidence>
<keyword evidence="2" id="KW-0238">DNA-binding</keyword>
<dbReference type="GO" id="GO:0003677">
    <property type="term" value="F:DNA binding"/>
    <property type="evidence" value="ECO:0007669"/>
    <property type="project" value="UniProtKB-KW"/>
</dbReference>
<dbReference type="SUPFAM" id="SSF53335">
    <property type="entry name" value="S-adenosyl-L-methionine-dependent methyltransferases"/>
    <property type="match status" value="1"/>
</dbReference>
<dbReference type="InterPro" id="IPR011991">
    <property type="entry name" value="ArsR-like_HTH"/>
</dbReference>
<dbReference type="PRINTS" id="PR00778">
    <property type="entry name" value="HTHARSR"/>
</dbReference>
<dbReference type="InterPro" id="IPR036388">
    <property type="entry name" value="WH-like_DNA-bd_sf"/>
</dbReference>
<evidence type="ECO:0000313" key="6">
    <source>
        <dbReference type="Proteomes" id="UP000255423"/>
    </source>
</evidence>
<keyword evidence="1" id="KW-0805">Transcription regulation</keyword>
<dbReference type="Gene3D" id="3.40.50.150">
    <property type="entry name" value="Vaccinia Virus protein VP39"/>
    <property type="match status" value="1"/>
</dbReference>
<dbReference type="EMBL" id="UHJL01000001">
    <property type="protein sequence ID" value="SUQ19861.1"/>
    <property type="molecule type" value="Genomic_DNA"/>
</dbReference>
<dbReference type="PANTHER" id="PTHR33154">
    <property type="entry name" value="TRANSCRIPTIONAL REGULATOR, ARSR FAMILY"/>
    <property type="match status" value="1"/>
</dbReference>
<dbReference type="InterPro" id="IPR029063">
    <property type="entry name" value="SAM-dependent_MTases_sf"/>
</dbReference>
<dbReference type="SUPFAM" id="SSF46785">
    <property type="entry name" value="Winged helix' DNA-binding domain"/>
    <property type="match status" value="1"/>
</dbReference>
<dbReference type="Pfam" id="PF08241">
    <property type="entry name" value="Methyltransf_11"/>
    <property type="match status" value="1"/>
</dbReference>
<reference evidence="5 6" key="1">
    <citation type="submission" date="2017-08" db="EMBL/GenBank/DDBJ databases">
        <authorList>
            <person name="de Groot N.N."/>
        </authorList>
    </citation>
    <scope>NUCLEOTIDE SEQUENCE [LARGE SCALE GENOMIC DNA]</scope>
    <source>
        <strain evidence="5 6">HM2</strain>
    </source>
</reference>
<dbReference type="PANTHER" id="PTHR33154:SF18">
    <property type="entry name" value="ARSENICAL RESISTANCE OPERON REPRESSOR"/>
    <property type="match status" value="1"/>
</dbReference>
<dbReference type="SMART" id="SM00418">
    <property type="entry name" value="HTH_ARSR"/>
    <property type="match status" value="1"/>
</dbReference>
<dbReference type="Gene3D" id="1.10.10.10">
    <property type="entry name" value="Winged helix-like DNA-binding domain superfamily/Winged helix DNA-binding domain"/>
    <property type="match status" value="1"/>
</dbReference>
<proteinExistence type="predicted"/>
<sequence>MTNSNLNQNREPIIPNMELFGAISDEMRLKILLLLDQSEFTVNEIKDILDIHQSNASRHLAKLSQCGLVKDRRDGIKAYYRLSEELYMSSRLLQIIREAYDELQDKDILKCRAAQALEERTDKTKGQIHKLDQAGGSLKAQISLFSKLMVPFENAVDIGCGEGGDISLMLASRCKNVTALDYDPKIISGFQQILHQKGIENVTPKVADMTQTGLPSNYADLVLMSQVLHHATDPRLALKEATRILKPGGMLALLDLAQHKEESFRTTHGHIWLGFERSQLEFFVKELNCKVVESEIIPSENEVDKKLPVICMIITKE</sequence>
<dbReference type="InterPro" id="IPR036390">
    <property type="entry name" value="WH_DNA-bd_sf"/>
</dbReference>
<accession>A0A380RX35</accession>
<dbReference type="Pfam" id="PF01022">
    <property type="entry name" value="HTH_5"/>
    <property type="match status" value="1"/>
</dbReference>
<protein>
    <submittedName>
        <fullName evidence="5">Transcriptional regulator, ArsR family</fullName>
    </submittedName>
</protein>
<evidence type="ECO:0000256" key="2">
    <source>
        <dbReference type="ARBA" id="ARBA00023125"/>
    </source>
</evidence>
<dbReference type="PROSITE" id="PS50987">
    <property type="entry name" value="HTH_ARSR_2"/>
    <property type="match status" value="1"/>
</dbReference>